<comment type="caution">
    <text evidence="11">The sequence shown here is derived from an EMBL/GenBank/DDBJ whole genome shotgun (WGS) entry which is preliminary data.</text>
</comment>
<dbReference type="Gene3D" id="3.30.450.20">
    <property type="entry name" value="PAS domain"/>
    <property type="match status" value="2"/>
</dbReference>
<dbReference type="InterPro" id="IPR027417">
    <property type="entry name" value="P-loop_NTPase"/>
</dbReference>
<dbReference type="InterPro" id="IPR000644">
    <property type="entry name" value="CBS_dom"/>
</dbReference>
<dbReference type="SMART" id="SM00091">
    <property type="entry name" value="PAS"/>
    <property type="match status" value="2"/>
</dbReference>
<dbReference type="Gene3D" id="1.10.8.60">
    <property type="match status" value="1"/>
</dbReference>
<dbReference type="Gene3D" id="1.10.10.60">
    <property type="entry name" value="Homeodomain-like"/>
    <property type="match status" value="1"/>
</dbReference>
<dbReference type="InterPro" id="IPR000700">
    <property type="entry name" value="PAS-assoc_C"/>
</dbReference>
<keyword evidence="5" id="KW-0804">Transcription</keyword>
<gene>
    <name evidence="11" type="ORF">HNR65_002381</name>
</gene>
<evidence type="ECO:0000256" key="4">
    <source>
        <dbReference type="ARBA" id="ARBA00023015"/>
    </source>
</evidence>
<dbReference type="GO" id="GO:0006355">
    <property type="term" value="P:regulation of DNA-templated transcription"/>
    <property type="evidence" value="ECO:0007669"/>
    <property type="project" value="InterPro"/>
</dbReference>
<organism evidence="11 12">
    <name type="scientific">Desulfosalsimonas propionicica</name>
    <dbReference type="NCBI Taxonomy" id="332175"/>
    <lineage>
        <taxon>Bacteria</taxon>
        <taxon>Pseudomonadati</taxon>
        <taxon>Thermodesulfobacteriota</taxon>
        <taxon>Desulfobacteria</taxon>
        <taxon>Desulfobacterales</taxon>
        <taxon>Desulfosalsimonadaceae</taxon>
        <taxon>Desulfosalsimonas</taxon>
    </lineage>
</organism>
<dbReference type="PANTHER" id="PTHR32071:SF57">
    <property type="entry name" value="C4-DICARBOXYLATE TRANSPORT TRANSCRIPTIONAL REGULATORY PROTEIN DCTD"/>
    <property type="match status" value="1"/>
</dbReference>
<evidence type="ECO:0000256" key="2">
    <source>
        <dbReference type="ARBA" id="ARBA00022797"/>
    </source>
</evidence>
<evidence type="ECO:0000259" key="10">
    <source>
        <dbReference type="PROSITE" id="PS50113"/>
    </source>
</evidence>
<dbReference type="InterPro" id="IPR000014">
    <property type="entry name" value="PAS"/>
</dbReference>
<dbReference type="InterPro" id="IPR003593">
    <property type="entry name" value="AAA+_ATPase"/>
</dbReference>
<feature type="domain" description="PAC" evidence="10">
    <location>
        <begin position="308"/>
        <end position="360"/>
    </location>
</feature>
<dbReference type="SMART" id="SM00382">
    <property type="entry name" value="AAA"/>
    <property type="match status" value="1"/>
</dbReference>
<dbReference type="FunFam" id="3.40.50.300:FF:000006">
    <property type="entry name" value="DNA-binding transcriptional regulator NtrC"/>
    <property type="match status" value="1"/>
</dbReference>
<evidence type="ECO:0000313" key="11">
    <source>
        <dbReference type="EMBL" id="MBA2882047.1"/>
    </source>
</evidence>
<dbReference type="PROSITE" id="PS50045">
    <property type="entry name" value="SIGMA54_INTERACT_4"/>
    <property type="match status" value="1"/>
</dbReference>
<dbReference type="InterPro" id="IPR046342">
    <property type="entry name" value="CBS_dom_sf"/>
</dbReference>
<dbReference type="Proteomes" id="UP000525298">
    <property type="component" value="Unassembled WGS sequence"/>
</dbReference>
<dbReference type="Gene3D" id="3.40.50.300">
    <property type="entry name" value="P-loop containing nucleotide triphosphate hydrolases"/>
    <property type="match status" value="1"/>
</dbReference>
<dbReference type="InterPro" id="IPR058031">
    <property type="entry name" value="AAA_lid_NorR"/>
</dbReference>
<dbReference type="InterPro" id="IPR009057">
    <property type="entry name" value="Homeodomain-like_sf"/>
</dbReference>
<keyword evidence="3" id="KW-0067">ATP-binding</keyword>
<dbReference type="InterPro" id="IPR025944">
    <property type="entry name" value="Sigma_54_int_dom_CS"/>
</dbReference>
<dbReference type="InterPro" id="IPR025662">
    <property type="entry name" value="Sigma_54_int_dom_ATP-bd_1"/>
</dbReference>
<evidence type="ECO:0000256" key="1">
    <source>
        <dbReference type="ARBA" id="ARBA00022741"/>
    </source>
</evidence>
<keyword evidence="12" id="KW-1185">Reference proteome</keyword>
<dbReference type="Pfam" id="PF00571">
    <property type="entry name" value="CBS"/>
    <property type="match status" value="1"/>
</dbReference>
<accession>A0A7W0HL95</accession>
<dbReference type="Pfam" id="PF08448">
    <property type="entry name" value="PAS_4"/>
    <property type="match status" value="1"/>
</dbReference>
<dbReference type="InterPro" id="IPR002078">
    <property type="entry name" value="Sigma_54_int"/>
</dbReference>
<dbReference type="EMBL" id="JACDUS010000006">
    <property type="protein sequence ID" value="MBA2882047.1"/>
    <property type="molecule type" value="Genomic_DNA"/>
</dbReference>
<feature type="coiled-coil region" evidence="7">
    <location>
        <begin position="351"/>
        <end position="378"/>
    </location>
</feature>
<dbReference type="InterPro" id="IPR030828">
    <property type="entry name" value="HTH_TyrR"/>
</dbReference>
<dbReference type="PANTHER" id="PTHR32071">
    <property type="entry name" value="TRANSCRIPTIONAL REGULATORY PROTEIN"/>
    <property type="match status" value="1"/>
</dbReference>
<protein>
    <recommendedName>
        <fullName evidence="6">HTH-type transcriptional regulatory protein TyrR</fullName>
    </recommendedName>
</protein>
<dbReference type="GO" id="GO:0005524">
    <property type="term" value="F:ATP binding"/>
    <property type="evidence" value="ECO:0007669"/>
    <property type="project" value="UniProtKB-KW"/>
</dbReference>
<evidence type="ECO:0000256" key="6">
    <source>
        <dbReference type="ARBA" id="ARBA00029500"/>
    </source>
</evidence>
<keyword evidence="4" id="KW-0805">Transcription regulation</keyword>
<feature type="domain" description="Sigma-54 factor interaction" evidence="8">
    <location>
        <begin position="386"/>
        <end position="615"/>
    </location>
</feature>
<dbReference type="Pfam" id="PF18024">
    <property type="entry name" value="HTH_50"/>
    <property type="match status" value="1"/>
</dbReference>
<dbReference type="GO" id="GO:0003677">
    <property type="term" value="F:DNA binding"/>
    <property type="evidence" value="ECO:0007669"/>
    <property type="project" value="UniProtKB-KW"/>
</dbReference>
<dbReference type="AlphaFoldDB" id="A0A7W0HL95"/>
<dbReference type="SUPFAM" id="SSF52540">
    <property type="entry name" value="P-loop containing nucleoside triphosphate hydrolases"/>
    <property type="match status" value="1"/>
</dbReference>
<dbReference type="SUPFAM" id="SSF55785">
    <property type="entry name" value="PYP-like sensor domain (PAS domain)"/>
    <property type="match status" value="2"/>
</dbReference>
<proteinExistence type="predicted"/>
<keyword evidence="2" id="KW-0058">Aromatic hydrocarbons catabolism</keyword>
<dbReference type="InterPro" id="IPR013656">
    <property type="entry name" value="PAS_4"/>
</dbReference>
<dbReference type="PROSITE" id="PS00688">
    <property type="entry name" value="SIGMA54_INTERACT_3"/>
    <property type="match status" value="1"/>
</dbReference>
<dbReference type="PROSITE" id="PS00675">
    <property type="entry name" value="SIGMA54_INTERACT_1"/>
    <property type="match status" value="1"/>
</dbReference>
<dbReference type="Pfam" id="PF25601">
    <property type="entry name" value="AAA_lid_14"/>
    <property type="match status" value="1"/>
</dbReference>
<keyword evidence="1" id="KW-0547">Nucleotide-binding</keyword>
<dbReference type="NCBIfam" id="TIGR00229">
    <property type="entry name" value="sensory_box"/>
    <property type="match status" value="1"/>
</dbReference>
<dbReference type="RefSeq" id="WP_181551695.1">
    <property type="nucleotide sequence ID" value="NZ_JACDUS010000006.1"/>
</dbReference>
<evidence type="ECO:0000256" key="7">
    <source>
        <dbReference type="SAM" id="Coils"/>
    </source>
</evidence>
<dbReference type="SUPFAM" id="SSF46689">
    <property type="entry name" value="Homeodomain-like"/>
    <property type="match status" value="1"/>
</dbReference>
<dbReference type="CDD" id="cd00130">
    <property type="entry name" value="PAS"/>
    <property type="match status" value="1"/>
</dbReference>
<name>A0A7W0HL95_9BACT</name>
<evidence type="ECO:0000256" key="3">
    <source>
        <dbReference type="ARBA" id="ARBA00022840"/>
    </source>
</evidence>
<dbReference type="PROSITE" id="PS50113">
    <property type="entry name" value="PAC"/>
    <property type="match status" value="1"/>
</dbReference>
<dbReference type="SUPFAM" id="SSF54631">
    <property type="entry name" value="CBS-domain pair"/>
    <property type="match status" value="1"/>
</dbReference>
<dbReference type="InterPro" id="IPR035965">
    <property type="entry name" value="PAS-like_dom_sf"/>
</dbReference>
<sequence length="701" mass="77774">MKIRKFLENSNSCLFFYENTIREAAAVFAEQKTDAGCVVDQSGQFLGVFTRDHVCAAISTGADLDGPLGGHMSCNVKIFHPDEDIADPIGMGCSCFPVVENGRAVGIIGVQDVAKTYHDHYKMTRNIIDAIIQSSRNLIIAAGPDGRINFMNRSAKDVLERNGEGLYGSRIHRLIPEINLSEIIETGEVPPLCKVSISNHAYFIRSYPIWIQDKIIGAVAIFQDTADLESIADELGAVKELNKDLDAIIESSSDGIFVCDGDANVLRINRAYDEITGLDTSGFYGKNMKKLVRDGFFSQSVTLIVLEKRQAQSIIQKTSTGKSLLATGRPVFDEKGEILRVVTSVRDITELYELQNQLAETQKMTEQYRRELDSYKLRDVKNVDGLVVGSEKMHELVDTAIRLAGVDSTVLITGESGTGKDLVAGIIHTHSLRKNQPFIRVNCSAIPPNLLESELFGYEEGAFTGAKKGGKPGYFEMADSGTLFLDEIGDLPYDFQAKFLRVLQECEFNRVGGAEFRKFDVRIIAATNQDLLEMMHSGNFREDLYYRLSVVPLNIPPLRQRAGEIKFLAASFLKQFNSSYGMEKRFSPDVVDLFERYRWPGNIRELRNLVERVMVMSPDDVITRKDLPASVCGAGPLDGGSRRPGSLSELMPLKQATQGVEKQLLQRAYETLGTTREIARVLGISAPSVVRKAAKYGIKRT</sequence>
<keyword evidence="7" id="KW-0175">Coiled coil</keyword>
<dbReference type="Pfam" id="PF00158">
    <property type="entry name" value="Sigma54_activat"/>
    <property type="match status" value="1"/>
</dbReference>
<reference evidence="11 12" key="1">
    <citation type="submission" date="2020-07" db="EMBL/GenBank/DDBJ databases">
        <title>Genomic Encyclopedia of Type Strains, Phase IV (KMG-IV): sequencing the most valuable type-strain genomes for metagenomic binning, comparative biology and taxonomic classification.</title>
        <authorList>
            <person name="Goeker M."/>
        </authorList>
    </citation>
    <scope>NUCLEOTIDE SEQUENCE [LARGE SCALE GENOMIC DNA]</scope>
    <source>
        <strain evidence="11 12">DSM 17721</strain>
    </source>
</reference>
<evidence type="ECO:0000256" key="5">
    <source>
        <dbReference type="ARBA" id="ARBA00023163"/>
    </source>
</evidence>
<evidence type="ECO:0000259" key="8">
    <source>
        <dbReference type="PROSITE" id="PS50045"/>
    </source>
</evidence>
<evidence type="ECO:0000313" key="12">
    <source>
        <dbReference type="Proteomes" id="UP000525298"/>
    </source>
</evidence>
<evidence type="ECO:0000259" key="9">
    <source>
        <dbReference type="PROSITE" id="PS50112"/>
    </source>
</evidence>
<feature type="domain" description="PAS" evidence="9">
    <location>
        <begin position="241"/>
        <end position="288"/>
    </location>
</feature>
<dbReference type="Gene3D" id="3.10.580.10">
    <property type="entry name" value="CBS-domain"/>
    <property type="match status" value="1"/>
</dbReference>
<dbReference type="PROSITE" id="PS50112">
    <property type="entry name" value="PAS"/>
    <property type="match status" value="1"/>
</dbReference>
<dbReference type="CDD" id="cd00009">
    <property type="entry name" value="AAA"/>
    <property type="match status" value="1"/>
</dbReference>